<name>A0A1D9DXC7_9MICO</name>
<dbReference type="EMBL" id="CP015208">
    <property type="protein sequence ID" value="AOY55457.1"/>
    <property type="molecule type" value="Genomic_DNA"/>
</dbReference>
<proteinExistence type="predicted"/>
<sequence>MGALDVYGGSAKVVATLAEINRVSWQLMLADQALAEQLDWSDYLDQPISRIGLALEAPEIRRKISELQTACLAASESYFSTEAQNLAEFENLFALSAPVAATAVLVAANLAGFLQDKAVVVDLPKLQNTRPVAPNSIEVFAKNLRQTESFGLSHIRIDSFNHAAGKIHVVYVPGTQTINLLPGKNPLDVGSNLRAMAHPGFAASERAISQALTTAVKPSERVIFVGHSQGGLIAANLASKSQHFRTVGLVTFGSPIAQLANSLQTPTIAVEHKNDPVPKLSLRPNPNHENWVTVQREHRFDANDSVNDLVEVHAMNSYQQTASQIDTWQLSDDQASESGLARLKNQVLEQVSSAEQGESRYFKLQQQTD</sequence>
<organism evidence="2 3">
    <name type="scientific">Candidatus Rhodoluna planktonica</name>
    <dbReference type="NCBI Taxonomy" id="535712"/>
    <lineage>
        <taxon>Bacteria</taxon>
        <taxon>Bacillati</taxon>
        <taxon>Actinomycetota</taxon>
        <taxon>Actinomycetes</taxon>
        <taxon>Micrococcales</taxon>
        <taxon>Microbacteriaceae</taxon>
        <taxon>Luna cluster</taxon>
        <taxon>Luna-1 subcluster</taxon>
        <taxon>Rhodoluna</taxon>
    </lineage>
</organism>
<dbReference type="Pfam" id="PF01764">
    <property type="entry name" value="Lipase_3"/>
    <property type="match status" value="1"/>
</dbReference>
<dbReference type="PANTHER" id="PTHR45856">
    <property type="entry name" value="ALPHA/BETA-HYDROLASES SUPERFAMILY PROTEIN"/>
    <property type="match status" value="1"/>
</dbReference>
<dbReference type="OrthoDB" id="4790882at2"/>
<dbReference type="InterPro" id="IPR002921">
    <property type="entry name" value="Fungal_lipase-type"/>
</dbReference>
<keyword evidence="3" id="KW-1185">Reference proteome</keyword>
<evidence type="ECO:0000313" key="3">
    <source>
        <dbReference type="Proteomes" id="UP000243784"/>
    </source>
</evidence>
<dbReference type="GO" id="GO:0006629">
    <property type="term" value="P:lipid metabolic process"/>
    <property type="evidence" value="ECO:0007669"/>
    <property type="project" value="InterPro"/>
</dbReference>
<dbReference type="Gene3D" id="3.40.50.1820">
    <property type="entry name" value="alpha/beta hydrolase"/>
    <property type="match status" value="1"/>
</dbReference>
<feature type="domain" description="Fungal lipase-type" evidence="1">
    <location>
        <begin position="209"/>
        <end position="282"/>
    </location>
</feature>
<accession>A0A1D9DXC7</accession>
<dbReference type="KEGG" id="rpla:A4Z71_00045"/>
<dbReference type="InterPro" id="IPR029058">
    <property type="entry name" value="AB_hydrolase_fold"/>
</dbReference>
<dbReference type="RefSeq" id="WP_070953973.1">
    <property type="nucleotide sequence ID" value="NZ_CP015208.1"/>
</dbReference>
<evidence type="ECO:0000259" key="1">
    <source>
        <dbReference type="Pfam" id="PF01764"/>
    </source>
</evidence>
<dbReference type="AlphaFoldDB" id="A0A1D9DXC7"/>
<evidence type="ECO:0000313" key="2">
    <source>
        <dbReference type="EMBL" id="AOY55457.1"/>
    </source>
</evidence>
<dbReference type="InterPro" id="IPR051218">
    <property type="entry name" value="Sec_MonoDiacylglyc_Lipase"/>
</dbReference>
<protein>
    <recommendedName>
        <fullName evidence="1">Fungal lipase-type domain-containing protein</fullName>
    </recommendedName>
</protein>
<dbReference type="STRING" id="535712.A4Z71_00045"/>
<dbReference type="Proteomes" id="UP000243784">
    <property type="component" value="Chromosome"/>
</dbReference>
<reference evidence="2 3" key="1">
    <citation type="journal article" date="2016" name="Biochim. Biophys. Acta">
        <title>Photochemical characterization of actinorhodopsin and its functional existence in the natural host.</title>
        <authorList>
            <person name="Nakamura S."/>
            <person name="Kikukawa T."/>
            <person name="Tamogami J."/>
            <person name="Kamiya M."/>
            <person name="Aizawa T."/>
            <person name="Hahn M.W."/>
            <person name="Ihara K."/>
            <person name="Kamo N."/>
            <person name="Demura M."/>
        </authorList>
    </citation>
    <scope>NUCLEOTIDE SEQUENCE [LARGE SCALE GENOMIC DNA]</scope>
    <source>
        <strain evidence="2 3">MWH-Dar1</strain>
    </source>
</reference>
<gene>
    <name evidence="2" type="ORF">A4Z71_00045</name>
</gene>
<dbReference type="SUPFAM" id="SSF53474">
    <property type="entry name" value="alpha/beta-Hydrolases"/>
    <property type="match status" value="1"/>
</dbReference>
<dbReference type="PANTHER" id="PTHR45856:SF24">
    <property type="entry name" value="FUNGAL LIPASE-LIKE DOMAIN-CONTAINING PROTEIN"/>
    <property type="match status" value="1"/>
</dbReference>